<keyword evidence="3" id="KW-1185">Reference proteome</keyword>
<feature type="compositionally biased region" description="Low complexity" evidence="1">
    <location>
        <begin position="318"/>
        <end position="331"/>
    </location>
</feature>
<feature type="compositionally biased region" description="Basic and acidic residues" evidence="1">
    <location>
        <begin position="79"/>
        <end position="105"/>
    </location>
</feature>
<name>A0A0C9VJZ3_9AGAM</name>
<gene>
    <name evidence="2" type="ORF">HYDPIDRAFT_171535</name>
</gene>
<organism evidence="2 3">
    <name type="scientific">Hydnomerulius pinastri MD-312</name>
    <dbReference type="NCBI Taxonomy" id="994086"/>
    <lineage>
        <taxon>Eukaryota</taxon>
        <taxon>Fungi</taxon>
        <taxon>Dikarya</taxon>
        <taxon>Basidiomycota</taxon>
        <taxon>Agaricomycotina</taxon>
        <taxon>Agaricomycetes</taxon>
        <taxon>Agaricomycetidae</taxon>
        <taxon>Boletales</taxon>
        <taxon>Boletales incertae sedis</taxon>
        <taxon>Leucogyrophana</taxon>
    </lineage>
</organism>
<accession>A0A0C9VJZ3</accession>
<feature type="region of interest" description="Disordered" evidence="1">
    <location>
        <begin position="300"/>
        <end position="331"/>
    </location>
</feature>
<dbReference type="HOGENOM" id="CLU_840833_0_0_1"/>
<dbReference type="EMBL" id="KN840108">
    <property type="protein sequence ID" value="KIJ57800.1"/>
    <property type="molecule type" value="Genomic_DNA"/>
</dbReference>
<evidence type="ECO:0000313" key="3">
    <source>
        <dbReference type="Proteomes" id="UP000053820"/>
    </source>
</evidence>
<feature type="compositionally biased region" description="Polar residues" evidence="1">
    <location>
        <begin position="307"/>
        <end position="316"/>
    </location>
</feature>
<proteinExistence type="predicted"/>
<sequence length="331" mass="35705">MGRWYCFCSVRNNAVQVYTPRQRRCDSTKANAMSVGIVGSQKSRTEHEIYRKNHLTRDLQKESLDTRSTEATHVQRGNLEWEGKSAGEEHTNLNDDASRPQGGENRERVRNCCLLPRACVAASVATMLVPRHTTSFLIPSCSSTNSQTLPALDAMEDVEEQIGGGRRESSPPPEQTSTRFRTKVKATERDSGIVRSAQARRMRMLDDIPTLAPSSSVEDDGLFRSKPAVYLGHVAASGSQSIQCASVLFGGSQSSSNDPLFPPREEKTEASTVEALMSGGSGVSAKSNLSSADDLFTFPASPGVQGLATNKSSRSPVSADAGRGSSRSSET</sequence>
<evidence type="ECO:0000313" key="2">
    <source>
        <dbReference type="EMBL" id="KIJ57800.1"/>
    </source>
</evidence>
<dbReference type="OrthoDB" id="2692872at2759"/>
<protein>
    <submittedName>
        <fullName evidence="2">Uncharacterized protein</fullName>
    </submittedName>
</protein>
<feature type="non-terminal residue" evidence="2">
    <location>
        <position position="1"/>
    </location>
</feature>
<feature type="non-terminal residue" evidence="2">
    <location>
        <position position="331"/>
    </location>
</feature>
<feature type="region of interest" description="Disordered" evidence="1">
    <location>
        <begin position="65"/>
        <end position="105"/>
    </location>
</feature>
<reference evidence="2 3" key="1">
    <citation type="submission" date="2014-04" db="EMBL/GenBank/DDBJ databases">
        <title>Evolutionary Origins and Diversification of the Mycorrhizal Mutualists.</title>
        <authorList>
            <consortium name="DOE Joint Genome Institute"/>
            <consortium name="Mycorrhizal Genomics Consortium"/>
            <person name="Kohler A."/>
            <person name="Kuo A."/>
            <person name="Nagy L.G."/>
            <person name="Floudas D."/>
            <person name="Copeland A."/>
            <person name="Barry K.W."/>
            <person name="Cichocki N."/>
            <person name="Veneault-Fourrey C."/>
            <person name="LaButti K."/>
            <person name="Lindquist E.A."/>
            <person name="Lipzen A."/>
            <person name="Lundell T."/>
            <person name="Morin E."/>
            <person name="Murat C."/>
            <person name="Riley R."/>
            <person name="Ohm R."/>
            <person name="Sun H."/>
            <person name="Tunlid A."/>
            <person name="Henrissat B."/>
            <person name="Grigoriev I.V."/>
            <person name="Hibbett D.S."/>
            <person name="Martin F."/>
        </authorList>
    </citation>
    <scope>NUCLEOTIDE SEQUENCE [LARGE SCALE GENOMIC DNA]</scope>
    <source>
        <strain evidence="2 3">MD-312</strain>
    </source>
</reference>
<dbReference type="Proteomes" id="UP000053820">
    <property type="component" value="Unassembled WGS sequence"/>
</dbReference>
<evidence type="ECO:0000256" key="1">
    <source>
        <dbReference type="SAM" id="MobiDB-lite"/>
    </source>
</evidence>
<dbReference type="AlphaFoldDB" id="A0A0C9VJZ3"/>
<feature type="region of interest" description="Disordered" evidence="1">
    <location>
        <begin position="160"/>
        <end position="190"/>
    </location>
</feature>